<keyword evidence="2" id="KW-0732">Signal</keyword>
<accession>A0A2C6JCK3</accession>
<feature type="signal peptide" evidence="2">
    <location>
        <begin position="1"/>
        <end position="22"/>
    </location>
</feature>
<dbReference type="RefSeq" id="XP_067917683.1">
    <property type="nucleotide sequence ID" value="XM_068070342.1"/>
</dbReference>
<protein>
    <submittedName>
        <fullName evidence="3">Citrate synthase i</fullName>
    </submittedName>
</protein>
<dbReference type="EMBL" id="MIGC01006969">
    <property type="protein sequence ID" value="PHJ15951.1"/>
    <property type="molecule type" value="Genomic_DNA"/>
</dbReference>
<dbReference type="GO" id="GO:0005759">
    <property type="term" value="C:mitochondrial matrix"/>
    <property type="evidence" value="ECO:0007669"/>
    <property type="project" value="TreeGrafter"/>
</dbReference>
<dbReference type="Proteomes" id="UP000221165">
    <property type="component" value="Unassembled WGS sequence"/>
</dbReference>
<dbReference type="PANTHER" id="PTHR11739">
    <property type="entry name" value="CITRATE SYNTHASE"/>
    <property type="match status" value="1"/>
</dbReference>
<name>A0A2C6JCK3_9APIC</name>
<evidence type="ECO:0000313" key="4">
    <source>
        <dbReference type="Proteomes" id="UP000221165"/>
    </source>
</evidence>
<dbReference type="VEuPathDB" id="ToxoDB:CSUI_010237"/>
<gene>
    <name evidence="3" type="ORF">CSUI_010237</name>
</gene>
<dbReference type="AlphaFoldDB" id="A0A2C6JCK3"/>
<evidence type="ECO:0000313" key="3">
    <source>
        <dbReference type="EMBL" id="PHJ15951.1"/>
    </source>
</evidence>
<feature type="non-terminal residue" evidence="3">
    <location>
        <position position="296"/>
    </location>
</feature>
<dbReference type="GO" id="GO:0046912">
    <property type="term" value="F:acyltransferase activity, acyl groups converted into alkyl on transfer"/>
    <property type="evidence" value="ECO:0007669"/>
    <property type="project" value="InterPro"/>
</dbReference>
<sequence length="296" mass="31856">MFLSSFLYSFPFLLLSLLRTKAHSFSRGEFPPFSLSLSPFSPSLSFSPTSAVNFAEKKKKQLNTMKIPPSLRYTAKTAALALKSPSPPSAAGLSSSSFLSMSIPSRLTSPSLFTHPFSLLSSNPRASPTLLSFTSLRGLSSSSSSSTVSNTSSSTLLRPVSSLSPFSSSLLSSSCNACHRISRQSLSTLKGSRGGDQHTVTEKEANEAVQGCLEVLMKKIEETAQPKRELLKRLRKEHGDVAISHATVNSICGGMRGLTAVLTETSTLDPEKGILYRGLSIEECMKQLPRSDPNTQ</sequence>
<reference evidence="3 4" key="1">
    <citation type="journal article" date="2017" name="Int. J. Parasitol.">
        <title>The genome of the protozoan parasite Cystoisospora suis and a reverse vaccinology approach to identify vaccine candidates.</title>
        <authorList>
            <person name="Palmieri N."/>
            <person name="Shrestha A."/>
            <person name="Ruttkowski B."/>
            <person name="Beck T."/>
            <person name="Vogl C."/>
            <person name="Tomley F."/>
            <person name="Blake D.P."/>
            <person name="Joachim A."/>
        </authorList>
    </citation>
    <scope>NUCLEOTIDE SEQUENCE [LARGE SCALE GENOMIC DNA]</scope>
    <source>
        <strain evidence="3 4">Wien I</strain>
    </source>
</reference>
<dbReference type="SUPFAM" id="SSF48256">
    <property type="entry name" value="Citrate synthase"/>
    <property type="match status" value="1"/>
</dbReference>
<comment type="caution">
    <text evidence="3">The sequence shown here is derived from an EMBL/GenBank/DDBJ whole genome shotgun (WGS) entry which is preliminary data.</text>
</comment>
<dbReference type="GeneID" id="94433553"/>
<dbReference type="OrthoDB" id="8017587at2759"/>
<dbReference type="InterPro" id="IPR002020">
    <property type="entry name" value="Citrate_synthase"/>
</dbReference>
<dbReference type="InterPro" id="IPR016142">
    <property type="entry name" value="Citrate_synth-like_lrg_a-sub"/>
</dbReference>
<proteinExistence type="predicted"/>
<dbReference type="GO" id="GO:0006099">
    <property type="term" value="P:tricarboxylic acid cycle"/>
    <property type="evidence" value="ECO:0007669"/>
    <property type="project" value="TreeGrafter"/>
</dbReference>
<organism evidence="3 4">
    <name type="scientific">Cystoisospora suis</name>
    <dbReference type="NCBI Taxonomy" id="483139"/>
    <lineage>
        <taxon>Eukaryota</taxon>
        <taxon>Sar</taxon>
        <taxon>Alveolata</taxon>
        <taxon>Apicomplexa</taxon>
        <taxon>Conoidasida</taxon>
        <taxon>Coccidia</taxon>
        <taxon>Eucoccidiorida</taxon>
        <taxon>Eimeriorina</taxon>
        <taxon>Sarcocystidae</taxon>
        <taxon>Cystoisospora</taxon>
    </lineage>
</organism>
<evidence type="ECO:0000256" key="1">
    <source>
        <dbReference type="SAM" id="MobiDB-lite"/>
    </source>
</evidence>
<dbReference type="Gene3D" id="1.10.580.10">
    <property type="entry name" value="Citrate Synthase, domain 1"/>
    <property type="match status" value="1"/>
</dbReference>
<dbReference type="GO" id="GO:0005975">
    <property type="term" value="P:carbohydrate metabolic process"/>
    <property type="evidence" value="ECO:0007669"/>
    <property type="project" value="TreeGrafter"/>
</dbReference>
<dbReference type="PANTHER" id="PTHR11739:SF8">
    <property type="entry name" value="CITRATE SYNTHASE, MITOCHONDRIAL"/>
    <property type="match status" value="1"/>
</dbReference>
<feature type="region of interest" description="Disordered" evidence="1">
    <location>
        <begin position="138"/>
        <end position="161"/>
    </location>
</feature>
<keyword evidence="4" id="KW-1185">Reference proteome</keyword>
<dbReference type="InterPro" id="IPR036969">
    <property type="entry name" value="Citrate_synthase_sf"/>
</dbReference>
<evidence type="ECO:0000256" key="2">
    <source>
        <dbReference type="SAM" id="SignalP"/>
    </source>
</evidence>
<feature type="chain" id="PRO_5012316004" evidence="2">
    <location>
        <begin position="23"/>
        <end position="296"/>
    </location>
</feature>